<protein>
    <submittedName>
        <fullName evidence="3">Uncharacterized protein</fullName>
    </submittedName>
</protein>
<keyword evidence="2" id="KW-0732">Signal</keyword>
<name>A0A9W8ZR92_9AGAR</name>
<proteinExistence type="predicted"/>
<accession>A0A9W8ZR92</accession>
<evidence type="ECO:0000256" key="2">
    <source>
        <dbReference type="SAM" id="SignalP"/>
    </source>
</evidence>
<organism evidence="3 4">
    <name type="scientific">Lentinula lateritia</name>
    <dbReference type="NCBI Taxonomy" id="40482"/>
    <lineage>
        <taxon>Eukaryota</taxon>
        <taxon>Fungi</taxon>
        <taxon>Dikarya</taxon>
        <taxon>Basidiomycota</taxon>
        <taxon>Agaricomycotina</taxon>
        <taxon>Agaricomycetes</taxon>
        <taxon>Agaricomycetidae</taxon>
        <taxon>Agaricales</taxon>
        <taxon>Marasmiineae</taxon>
        <taxon>Omphalotaceae</taxon>
        <taxon>Lentinula</taxon>
    </lineage>
</organism>
<reference evidence="3" key="2">
    <citation type="journal article" date="2023" name="Proc. Natl. Acad. Sci. U.S.A.">
        <title>A global phylogenomic analysis of the shiitake genus Lentinula.</title>
        <authorList>
            <person name="Sierra-Patev S."/>
            <person name="Min B."/>
            <person name="Naranjo-Ortiz M."/>
            <person name="Looney B."/>
            <person name="Konkel Z."/>
            <person name="Slot J.C."/>
            <person name="Sakamoto Y."/>
            <person name="Steenwyk J.L."/>
            <person name="Rokas A."/>
            <person name="Carro J."/>
            <person name="Camarero S."/>
            <person name="Ferreira P."/>
            <person name="Molpeceres G."/>
            <person name="Ruiz-Duenas F.J."/>
            <person name="Serrano A."/>
            <person name="Henrissat B."/>
            <person name="Drula E."/>
            <person name="Hughes K.W."/>
            <person name="Mata J.L."/>
            <person name="Ishikawa N.K."/>
            <person name="Vargas-Isla R."/>
            <person name="Ushijima S."/>
            <person name="Smith C.A."/>
            <person name="Donoghue J."/>
            <person name="Ahrendt S."/>
            <person name="Andreopoulos W."/>
            <person name="He G."/>
            <person name="LaButti K."/>
            <person name="Lipzen A."/>
            <person name="Ng V."/>
            <person name="Riley R."/>
            <person name="Sandor L."/>
            <person name="Barry K."/>
            <person name="Martinez A.T."/>
            <person name="Xiao Y."/>
            <person name="Gibbons J.G."/>
            <person name="Terashima K."/>
            <person name="Grigoriev I.V."/>
            <person name="Hibbett D."/>
        </authorList>
    </citation>
    <scope>NUCLEOTIDE SEQUENCE</scope>
    <source>
        <strain evidence="3">Sp2 HRB7682 ss15</strain>
    </source>
</reference>
<gene>
    <name evidence="3" type="ORF">C8J55DRAFT_553257</name>
</gene>
<reference evidence="3" key="1">
    <citation type="submission" date="2022-08" db="EMBL/GenBank/DDBJ databases">
        <authorList>
            <consortium name="DOE Joint Genome Institute"/>
            <person name="Min B."/>
            <person name="Riley R."/>
            <person name="Sierra-Patev S."/>
            <person name="Naranjo-Ortiz M."/>
            <person name="Looney B."/>
            <person name="Konkel Z."/>
            <person name="Slot J.C."/>
            <person name="Sakamoto Y."/>
            <person name="Steenwyk J.L."/>
            <person name="Rokas A."/>
            <person name="Carro J."/>
            <person name="Camarero S."/>
            <person name="Ferreira P."/>
            <person name="Molpeceres G."/>
            <person name="Ruiz-Duenas F.J."/>
            <person name="Serrano A."/>
            <person name="Henrissat B."/>
            <person name="Drula E."/>
            <person name="Hughes K.W."/>
            <person name="Mata J.L."/>
            <person name="Ishikawa N.K."/>
            <person name="Vargas-Isla R."/>
            <person name="Ushijima S."/>
            <person name="Smith C.A."/>
            <person name="Ahrendt S."/>
            <person name="Andreopoulos W."/>
            <person name="He G."/>
            <person name="Labutti K."/>
            <person name="Lipzen A."/>
            <person name="Ng V."/>
            <person name="Sandor L."/>
            <person name="Barry K."/>
            <person name="Martinez A.T."/>
            <person name="Xiao Y."/>
            <person name="Gibbons J.G."/>
            <person name="Terashima K."/>
            <person name="Hibbett D.S."/>
            <person name="Grigoriev I.V."/>
        </authorList>
    </citation>
    <scope>NUCLEOTIDE SEQUENCE</scope>
    <source>
        <strain evidence="3">Sp2 HRB7682 ss15</strain>
    </source>
</reference>
<feature type="chain" id="PRO_5040935650" evidence="2">
    <location>
        <begin position="21"/>
        <end position="292"/>
    </location>
</feature>
<evidence type="ECO:0000313" key="4">
    <source>
        <dbReference type="Proteomes" id="UP001150238"/>
    </source>
</evidence>
<dbReference type="EMBL" id="JANVFS010000068">
    <property type="protein sequence ID" value="KAJ4463636.1"/>
    <property type="molecule type" value="Genomic_DNA"/>
</dbReference>
<feature type="compositionally biased region" description="Basic and acidic residues" evidence="1">
    <location>
        <begin position="104"/>
        <end position="116"/>
    </location>
</feature>
<evidence type="ECO:0000256" key="1">
    <source>
        <dbReference type="SAM" id="MobiDB-lite"/>
    </source>
</evidence>
<feature type="signal peptide" evidence="2">
    <location>
        <begin position="1"/>
        <end position="20"/>
    </location>
</feature>
<sequence>MHLNQLFVYLLLGIVSGAAGAPVSSNVIASSDLTTGITQSSYARGANVESGSDLDIRTIGALSHPTRRILPVDSHSVMEARSGSISGDWEEVQHPGQAPGHPVDSGKGDKDWETVHHPGQAPGHPTKSTAAAYPEPPRTVAKVPKQKPKAPERKNSLVSLLSYTWVGIESGRYGDKEVSLTDLLIQNEASFLVDKAAKHEWKLTNYLINRHNPYLCPAGAHPDTMNTTEFKFFLKLEYDYGEKGTNYCEGRVENESVDGCVGIIRPGFDESGKSRISELRNKDGVVTQIPPI</sequence>
<comment type="caution">
    <text evidence="3">The sequence shown here is derived from an EMBL/GenBank/DDBJ whole genome shotgun (WGS) entry which is preliminary data.</text>
</comment>
<evidence type="ECO:0000313" key="3">
    <source>
        <dbReference type="EMBL" id="KAJ4463636.1"/>
    </source>
</evidence>
<dbReference type="AlphaFoldDB" id="A0A9W8ZR92"/>
<dbReference type="Proteomes" id="UP001150238">
    <property type="component" value="Unassembled WGS sequence"/>
</dbReference>
<feature type="region of interest" description="Disordered" evidence="1">
    <location>
        <begin position="81"/>
        <end position="152"/>
    </location>
</feature>